<name>Q8GRE8_9SPIR</name>
<protein>
    <recommendedName>
        <fullName evidence="8">Variable large protein</fullName>
    </recommendedName>
</protein>
<sequence>MVVVMGCNGGGVSGGEGKVDLAKKNSFLESLVAIGEEFQEIFVGFGNMIEDAFGFTVVKSNDKKSKVGEHFKAIGDGLKTTKDKLKIY</sequence>
<dbReference type="SUPFAM" id="SSF74748">
    <property type="entry name" value="Variable surface antigen VlsE"/>
    <property type="match status" value="1"/>
</dbReference>
<keyword evidence="7 8" id="KW-0449">Lipoprotein</keyword>
<dbReference type="Pfam" id="PF00921">
    <property type="entry name" value="Lipoprotein_2"/>
    <property type="match status" value="1"/>
</dbReference>
<dbReference type="GO" id="GO:0009279">
    <property type="term" value="C:cell outer membrane"/>
    <property type="evidence" value="ECO:0007669"/>
    <property type="project" value="UniProtKB-SubCell"/>
</dbReference>
<proteinExistence type="predicted"/>
<dbReference type="EMBL" id="AB073701">
    <property type="protein sequence ID" value="BAC22666.1"/>
    <property type="molecule type" value="Genomic_DNA"/>
</dbReference>
<keyword evidence="9" id="KW-0614">Plasmid</keyword>
<evidence type="ECO:0000256" key="6">
    <source>
        <dbReference type="ARBA" id="ARBA00023237"/>
    </source>
</evidence>
<evidence type="ECO:0000256" key="2">
    <source>
        <dbReference type="ARBA" id="ARBA00004459"/>
    </source>
</evidence>
<accession>Q8GRE8</accession>
<dbReference type="AlphaFoldDB" id="Q8GRE8"/>
<evidence type="ECO:0000256" key="8">
    <source>
        <dbReference type="RuleBase" id="RU363105"/>
    </source>
</evidence>
<keyword evidence="6 8" id="KW-0998">Cell outer membrane</keyword>
<evidence type="ECO:0000313" key="9">
    <source>
        <dbReference type="EMBL" id="BAC22666.1"/>
    </source>
</evidence>
<comment type="function">
    <text evidence="1 8">The Vlp and Vsp proteins are antigenically distinct proteins, only one vlp or vsp gene is transcriptionally active at any one time. Switching between these genes is a mechanism of host immune response evasion.</text>
</comment>
<organism evidence="9">
    <name type="scientific">Borrelia duttonii</name>
    <dbReference type="NCBI Taxonomy" id="40834"/>
    <lineage>
        <taxon>Bacteria</taxon>
        <taxon>Pseudomonadati</taxon>
        <taxon>Spirochaetota</taxon>
        <taxon>Spirochaetia</taxon>
        <taxon>Spirochaetales</taxon>
        <taxon>Borreliaceae</taxon>
        <taxon>Borrelia</taxon>
    </lineage>
</organism>
<dbReference type="InterPro" id="IPR000680">
    <property type="entry name" value="Borrelia_lipo"/>
</dbReference>
<evidence type="ECO:0000256" key="7">
    <source>
        <dbReference type="ARBA" id="ARBA00023288"/>
    </source>
</evidence>
<evidence type="ECO:0000256" key="4">
    <source>
        <dbReference type="ARBA" id="ARBA00023136"/>
    </source>
</evidence>
<reference evidence="9" key="1">
    <citation type="journal article" date="2002" name="Microbiol. Immunol.">
        <title>The 44-kb Linear Plasmid Molecule in the Relapsing Fever Agent Borrelia duttonii Strain Ly Serve as a Preservation of vmp Genes.</title>
        <authorList>
            <person name="Tabuchi N."/>
            <person name="Mitani H."/>
            <person name="Seino S."/>
            <person name="Fukunaga M."/>
        </authorList>
    </citation>
    <scope>NUCLEOTIDE SEQUENCE</scope>
    <source>
        <strain evidence="9">Ly</strain>
        <plasmid evidence="9">44-kb linear plasmid</plasmid>
    </source>
</reference>
<gene>
    <name evidence="9" type="primary">vmp</name>
</gene>
<evidence type="ECO:0000256" key="5">
    <source>
        <dbReference type="ARBA" id="ARBA00023139"/>
    </source>
</evidence>
<keyword evidence="4 8" id="KW-0472">Membrane</keyword>
<evidence type="ECO:0000256" key="1">
    <source>
        <dbReference type="ARBA" id="ARBA00003932"/>
    </source>
</evidence>
<keyword evidence="5 8" id="KW-0564">Palmitate</keyword>
<geneLocation type="plasmid" evidence="9">
    <name>44-kb linear plasmid</name>
</geneLocation>
<comment type="subcellular location">
    <subcellularLocation>
        <location evidence="2 8">Cell outer membrane</location>
        <topology evidence="2 8">Lipid-anchor</topology>
    </subcellularLocation>
</comment>
<keyword evidence="3" id="KW-0732">Signal</keyword>
<evidence type="ECO:0000256" key="3">
    <source>
        <dbReference type="ARBA" id="ARBA00022729"/>
    </source>
</evidence>